<name>A0ABS8KKH7_9BURK</name>
<evidence type="ECO:0000313" key="2">
    <source>
        <dbReference type="Proteomes" id="UP001430614"/>
    </source>
</evidence>
<protein>
    <submittedName>
        <fullName evidence="1">Uncharacterized protein</fullName>
    </submittedName>
</protein>
<dbReference type="EMBL" id="JAJITC010000015">
    <property type="protein sequence ID" value="MCC8404933.1"/>
    <property type="molecule type" value="Genomic_DNA"/>
</dbReference>
<evidence type="ECO:0000313" key="1">
    <source>
        <dbReference type="EMBL" id="MCC8404933.1"/>
    </source>
</evidence>
<organism evidence="1 2">
    <name type="scientific">Paraburkholderia translucens</name>
    <dbReference type="NCBI Taxonomy" id="2886945"/>
    <lineage>
        <taxon>Bacteria</taxon>
        <taxon>Pseudomonadati</taxon>
        <taxon>Pseudomonadota</taxon>
        <taxon>Betaproteobacteria</taxon>
        <taxon>Burkholderiales</taxon>
        <taxon>Burkholderiaceae</taxon>
        <taxon>Paraburkholderia</taxon>
    </lineage>
</organism>
<comment type="caution">
    <text evidence="1">The sequence shown here is derived from an EMBL/GenBank/DDBJ whole genome shotgun (WGS) entry which is preliminary data.</text>
</comment>
<gene>
    <name evidence="1" type="ORF">LJ655_24175</name>
</gene>
<dbReference type="Proteomes" id="UP001430614">
    <property type="component" value="Unassembled WGS sequence"/>
</dbReference>
<proteinExistence type="predicted"/>
<reference evidence="1 2" key="1">
    <citation type="submission" date="2021-11" db="EMBL/GenBank/DDBJ databases">
        <authorList>
            <person name="Oh E.-T."/>
            <person name="Kim S.-B."/>
        </authorList>
    </citation>
    <scope>NUCLEOTIDE SEQUENCE [LARGE SCALE GENOMIC DNA]</scope>
    <source>
        <strain evidence="1 2">MMS20-SJTN17</strain>
    </source>
</reference>
<accession>A0ABS8KKH7</accession>
<keyword evidence="2" id="KW-1185">Reference proteome</keyword>
<sequence>MESQNLKITRTSMASEENCLLCRVTYSIFSTYSPMPHAMALNVETGEFFPFDQLRSYSTGREMVEALGTAWACQCSRGWFHQQFVLRDSQGKVLSDTHYTVRFSDNRLARGTTDTEGRTRRFRTNDARQIVIYLGHKDA</sequence>